<gene>
    <name evidence="3" type="ORF">CIPAW_14G005800</name>
</gene>
<protein>
    <recommendedName>
        <fullName evidence="1">Dirigent protein</fullName>
    </recommendedName>
</protein>
<dbReference type="InterPro" id="IPR004265">
    <property type="entry name" value="Dirigent"/>
</dbReference>
<evidence type="ECO:0000256" key="2">
    <source>
        <dbReference type="SAM" id="Phobius"/>
    </source>
</evidence>
<dbReference type="PANTHER" id="PTHR21495">
    <property type="entry name" value="NUCLEOPORIN-RELATED"/>
    <property type="match status" value="1"/>
</dbReference>
<keyword evidence="1" id="KW-0052">Apoplast</keyword>
<comment type="similarity">
    <text evidence="1">Belongs to the plant dirigent protein family.</text>
</comment>
<dbReference type="Pfam" id="PF03018">
    <property type="entry name" value="Dirigent"/>
    <property type="match status" value="1"/>
</dbReference>
<keyword evidence="2" id="KW-0472">Membrane</keyword>
<accession>A0A8T1NF68</accession>
<dbReference type="AlphaFoldDB" id="A0A8T1NF68"/>
<proteinExistence type="inferred from homology"/>
<dbReference type="GO" id="GO:0048046">
    <property type="term" value="C:apoplast"/>
    <property type="evidence" value="ECO:0007669"/>
    <property type="project" value="UniProtKB-SubCell"/>
</dbReference>
<keyword evidence="1" id="KW-0732">Signal</keyword>
<keyword evidence="2" id="KW-0812">Transmembrane</keyword>
<comment type="subunit">
    <text evidence="1">Homodimer.</text>
</comment>
<dbReference type="Proteomes" id="UP000811609">
    <property type="component" value="Chromosome 14"/>
</dbReference>
<dbReference type="EMBL" id="CM031822">
    <property type="protein sequence ID" value="KAG6628308.1"/>
    <property type="molecule type" value="Genomic_DNA"/>
</dbReference>
<reference evidence="3" key="1">
    <citation type="submission" date="2020-12" db="EMBL/GenBank/DDBJ databases">
        <title>WGS assembly of Carya illinoinensis cv. Pawnee.</title>
        <authorList>
            <person name="Platts A."/>
            <person name="Shu S."/>
            <person name="Wright S."/>
            <person name="Barry K."/>
            <person name="Edger P."/>
            <person name="Pires J.C."/>
            <person name="Schmutz J."/>
        </authorList>
    </citation>
    <scope>NUCLEOTIDE SEQUENCE</scope>
    <source>
        <tissue evidence="3">Leaf</tissue>
    </source>
</reference>
<feature type="chain" id="PRO_5035969186" description="Dirigent protein" evidence="1">
    <location>
        <begin position="22"/>
        <end position="228"/>
    </location>
</feature>
<keyword evidence="2" id="KW-1133">Transmembrane helix</keyword>
<evidence type="ECO:0000313" key="3">
    <source>
        <dbReference type="EMBL" id="KAG6628308.1"/>
    </source>
</evidence>
<evidence type="ECO:0000313" key="4">
    <source>
        <dbReference type="Proteomes" id="UP000811609"/>
    </source>
</evidence>
<comment type="function">
    <text evidence="1">Dirigent proteins impart stereoselectivity on the phenoxy radical-coupling reaction, yielding optically active lignans from two molecules of coniferyl alcohol in the biosynthesis of lignans, flavonolignans, and alkaloids and thus plays a central role in plant secondary metabolism.</text>
</comment>
<keyword evidence="1" id="KW-0964">Secreted</keyword>
<feature type="transmembrane region" description="Helical" evidence="2">
    <location>
        <begin position="205"/>
        <end position="223"/>
    </location>
</feature>
<sequence length="228" mass="24868">MACFLIILITLCSALLNTISGAFIEESREAVVIKRDGKTTHLHFYFHDILSGKNPSAIKIAGPSKSTIFNFGNTMMIDDALTEGPALESKLVGRAQGFYALAAQNEIAMLMVMNFVFTEGEYKGSTLSILGRNPVGDDVREMPVVGGSGVFRQAHGYALAHTVLFDPNTGDATVEYNVYVSHFQPDTNLPAASLARHGMKPGQHALFFVFLLFIFVFGLNNSFTSNYV</sequence>
<comment type="subcellular location">
    <subcellularLocation>
        <location evidence="1">Secreted</location>
        <location evidence="1">Extracellular space</location>
        <location evidence="1">Apoplast</location>
    </subcellularLocation>
</comment>
<organism evidence="3 4">
    <name type="scientific">Carya illinoinensis</name>
    <name type="common">Pecan</name>
    <dbReference type="NCBI Taxonomy" id="32201"/>
    <lineage>
        <taxon>Eukaryota</taxon>
        <taxon>Viridiplantae</taxon>
        <taxon>Streptophyta</taxon>
        <taxon>Embryophyta</taxon>
        <taxon>Tracheophyta</taxon>
        <taxon>Spermatophyta</taxon>
        <taxon>Magnoliopsida</taxon>
        <taxon>eudicotyledons</taxon>
        <taxon>Gunneridae</taxon>
        <taxon>Pentapetalae</taxon>
        <taxon>rosids</taxon>
        <taxon>fabids</taxon>
        <taxon>Fagales</taxon>
        <taxon>Juglandaceae</taxon>
        <taxon>Carya</taxon>
    </lineage>
</organism>
<comment type="caution">
    <text evidence="3">The sequence shown here is derived from an EMBL/GenBank/DDBJ whole genome shotgun (WGS) entry which is preliminary data.</text>
</comment>
<keyword evidence="4" id="KW-1185">Reference proteome</keyword>
<name>A0A8T1NF68_CARIL</name>
<feature type="signal peptide" evidence="1">
    <location>
        <begin position="1"/>
        <end position="21"/>
    </location>
</feature>
<evidence type="ECO:0000256" key="1">
    <source>
        <dbReference type="RuleBase" id="RU363099"/>
    </source>
</evidence>